<keyword evidence="2" id="KW-1277">Toxin-antitoxin system</keyword>
<dbReference type="InterPro" id="IPR007712">
    <property type="entry name" value="RelE/ParE_toxin"/>
</dbReference>
<dbReference type="AlphaFoldDB" id="A0A560FZ23"/>
<dbReference type="Proteomes" id="UP000316545">
    <property type="component" value="Unassembled WGS sequence"/>
</dbReference>
<dbReference type="Pfam" id="PF05016">
    <property type="entry name" value="ParE_toxin"/>
    <property type="match status" value="1"/>
</dbReference>
<gene>
    <name evidence="3" type="ORF">FBZ88_10716</name>
</gene>
<name>A0A560FZ23_9PROT</name>
<protein>
    <submittedName>
        <fullName evidence="3">Plasmid stabilization system protein ParE</fullName>
    </submittedName>
</protein>
<dbReference type="EMBL" id="VITO01000007">
    <property type="protein sequence ID" value="TWB26852.1"/>
    <property type="molecule type" value="Genomic_DNA"/>
</dbReference>
<comment type="caution">
    <text evidence="3">The sequence shown here is derived from an EMBL/GenBank/DDBJ whole genome shotgun (WGS) entry which is preliminary data.</text>
</comment>
<proteinExistence type="inferred from homology"/>
<accession>A0A560FZ23</accession>
<evidence type="ECO:0000256" key="1">
    <source>
        <dbReference type="ARBA" id="ARBA00006226"/>
    </source>
</evidence>
<dbReference type="PANTHER" id="PTHR33755:SF6">
    <property type="entry name" value="PLASMID STABILIZATION SYSTEM PROTEIN"/>
    <property type="match status" value="1"/>
</dbReference>
<comment type="similarity">
    <text evidence="1">Belongs to the RelE toxin family.</text>
</comment>
<evidence type="ECO:0000313" key="4">
    <source>
        <dbReference type="Proteomes" id="UP000316545"/>
    </source>
</evidence>
<keyword evidence="4" id="KW-1185">Reference proteome</keyword>
<dbReference type="PANTHER" id="PTHR33755">
    <property type="entry name" value="TOXIN PARE1-RELATED"/>
    <property type="match status" value="1"/>
</dbReference>
<reference evidence="3 4" key="1">
    <citation type="submission" date="2019-06" db="EMBL/GenBank/DDBJ databases">
        <title>Genomic Encyclopedia of Type Strains, Phase IV (KMG-V): Genome sequencing to study the core and pangenomes of soil and plant-associated prokaryotes.</title>
        <authorList>
            <person name="Whitman W."/>
        </authorList>
    </citation>
    <scope>NUCLEOTIDE SEQUENCE [LARGE SCALE GENOMIC DNA]</scope>
    <source>
        <strain evidence="3 4">BR 11865</strain>
    </source>
</reference>
<dbReference type="InterPro" id="IPR051803">
    <property type="entry name" value="TA_system_RelE-like_toxin"/>
</dbReference>
<evidence type="ECO:0000256" key="2">
    <source>
        <dbReference type="ARBA" id="ARBA00022649"/>
    </source>
</evidence>
<evidence type="ECO:0000313" key="3">
    <source>
        <dbReference type="EMBL" id="TWB26852.1"/>
    </source>
</evidence>
<sequence>MPRAFFHPLAEQDLKDITYFIAQDDVDRALAFAEELEAICQKRALFPAAGKACDHLLSGGRCCPYKDYIIYYRSVPKLNAIEILHILHGARDHERIMRDEHYGH</sequence>
<organism evidence="3 4">
    <name type="scientific">Nitrospirillum amazonense</name>
    <dbReference type="NCBI Taxonomy" id="28077"/>
    <lineage>
        <taxon>Bacteria</taxon>
        <taxon>Pseudomonadati</taxon>
        <taxon>Pseudomonadota</taxon>
        <taxon>Alphaproteobacteria</taxon>
        <taxon>Rhodospirillales</taxon>
        <taxon>Azospirillaceae</taxon>
        <taxon>Nitrospirillum</taxon>
    </lineage>
</organism>
<dbReference type="InterPro" id="IPR035093">
    <property type="entry name" value="RelE/ParE_toxin_dom_sf"/>
</dbReference>
<dbReference type="Gene3D" id="3.30.2310.20">
    <property type="entry name" value="RelE-like"/>
    <property type="match status" value="1"/>
</dbReference>